<keyword evidence="3" id="KW-1185">Reference proteome</keyword>
<comment type="caution">
    <text evidence="2">The sequence shown here is derived from an EMBL/GenBank/DDBJ whole genome shotgun (WGS) entry which is preliminary data.</text>
</comment>
<evidence type="ECO:0000313" key="3">
    <source>
        <dbReference type="Proteomes" id="UP001266305"/>
    </source>
</evidence>
<reference evidence="2 3" key="1">
    <citation type="submission" date="2023-05" db="EMBL/GenBank/DDBJ databases">
        <title>B98-5 Cell Line De Novo Hybrid Assembly: An Optical Mapping Approach.</title>
        <authorList>
            <person name="Kananen K."/>
            <person name="Auerbach J.A."/>
            <person name="Kautto E."/>
            <person name="Blachly J.S."/>
        </authorList>
    </citation>
    <scope>NUCLEOTIDE SEQUENCE [LARGE SCALE GENOMIC DNA]</scope>
    <source>
        <strain evidence="2">B95-8</strain>
        <tissue evidence="2">Cell line</tissue>
    </source>
</reference>
<feature type="non-terminal residue" evidence="2">
    <location>
        <position position="123"/>
    </location>
</feature>
<proteinExistence type="predicted"/>
<organism evidence="2 3">
    <name type="scientific">Saguinus oedipus</name>
    <name type="common">Cotton-top tamarin</name>
    <name type="synonym">Oedipomidas oedipus</name>
    <dbReference type="NCBI Taxonomy" id="9490"/>
    <lineage>
        <taxon>Eukaryota</taxon>
        <taxon>Metazoa</taxon>
        <taxon>Chordata</taxon>
        <taxon>Craniata</taxon>
        <taxon>Vertebrata</taxon>
        <taxon>Euteleostomi</taxon>
        <taxon>Mammalia</taxon>
        <taxon>Eutheria</taxon>
        <taxon>Euarchontoglires</taxon>
        <taxon>Primates</taxon>
        <taxon>Haplorrhini</taxon>
        <taxon>Platyrrhini</taxon>
        <taxon>Cebidae</taxon>
        <taxon>Callitrichinae</taxon>
        <taxon>Saguinus</taxon>
    </lineage>
</organism>
<evidence type="ECO:0000256" key="1">
    <source>
        <dbReference type="SAM" id="MobiDB-lite"/>
    </source>
</evidence>
<dbReference type="EMBL" id="JASSZA010000001">
    <property type="protein sequence ID" value="KAK2119061.1"/>
    <property type="molecule type" value="Genomic_DNA"/>
</dbReference>
<sequence>SETTNDSIIHDVVENHVADQLSSDITPNAMDTEFSTSSPASLLERPTNHTEALGHDHLGANDLTVGGFLENHEEPRDKEQCAEENIPASSLNKGKKLIHCRSHEEVNTELKAQIMKEIRKPGR</sequence>
<feature type="non-terminal residue" evidence="2">
    <location>
        <position position="1"/>
    </location>
</feature>
<feature type="compositionally biased region" description="Basic and acidic residues" evidence="1">
    <location>
        <begin position="46"/>
        <end position="59"/>
    </location>
</feature>
<protein>
    <submittedName>
        <fullName evidence="2">Integrator complex subunit 6</fullName>
    </submittedName>
</protein>
<evidence type="ECO:0000313" key="2">
    <source>
        <dbReference type="EMBL" id="KAK2119061.1"/>
    </source>
</evidence>
<accession>A0ABQ9WCJ1</accession>
<feature type="region of interest" description="Disordered" evidence="1">
    <location>
        <begin position="19"/>
        <end position="65"/>
    </location>
</feature>
<gene>
    <name evidence="2" type="primary">INTS6_3</name>
    <name evidence="2" type="ORF">P7K49_000447</name>
</gene>
<name>A0ABQ9WCJ1_SAGOE</name>
<dbReference type="Proteomes" id="UP001266305">
    <property type="component" value="Unassembled WGS sequence"/>
</dbReference>